<dbReference type="SUPFAM" id="SSF53822">
    <property type="entry name" value="Periplasmic binding protein-like I"/>
    <property type="match status" value="1"/>
</dbReference>
<evidence type="ECO:0000313" key="5">
    <source>
        <dbReference type="EMBL" id="OIN59176.1"/>
    </source>
</evidence>
<dbReference type="Pfam" id="PF00532">
    <property type="entry name" value="Peripla_BP_1"/>
    <property type="match status" value="1"/>
</dbReference>
<protein>
    <submittedName>
        <fullName evidence="5">LacI family transcriptional regulator</fullName>
    </submittedName>
</protein>
<dbReference type="InterPro" id="IPR001761">
    <property type="entry name" value="Peripla_BP/Lac1_sug-bd_dom"/>
</dbReference>
<organism evidence="5 6">
    <name type="scientific">Arsenicibacter rosenii</name>
    <dbReference type="NCBI Taxonomy" id="1750698"/>
    <lineage>
        <taxon>Bacteria</taxon>
        <taxon>Pseudomonadati</taxon>
        <taxon>Bacteroidota</taxon>
        <taxon>Cytophagia</taxon>
        <taxon>Cytophagales</taxon>
        <taxon>Spirosomataceae</taxon>
        <taxon>Arsenicibacter</taxon>
    </lineage>
</organism>
<dbReference type="CDD" id="cd01392">
    <property type="entry name" value="HTH_LacI"/>
    <property type="match status" value="1"/>
</dbReference>
<dbReference type="Gene3D" id="3.40.50.2300">
    <property type="match status" value="2"/>
</dbReference>
<dbReference type="GO" id="GO:0003700">
    <property type="term" value="F:DNA-binding transcription factor activity"/>
    <property type="evidence" value="ECO:0007669"/>
    <property type="project" value="TreeGrafter"/>
</dbReference>
<dbReference type="Gene3D" id="1.10.260.40">
    <property type="entry name" value="lambda repressor-like DNA-binding domains"/>
    <property type="match status" value="1"/>
</dbReference>
<dbReference type="OrthoDB" id="833520at2"/>
<evidence type="ECO:0000313" key="6">
    <source>
        <dbReference type="Proteomes" id="UP000181790"/>
    </source>
</evidence>
<dbReference type="CDD" id="cd06267">
    <property type="entry name" value="PBP1_LacI_sugar_binding-like"/>
    <property type="match status" value="1"/>
</dbReference>
<proteinExistence type="predicted"/>
<evidence type="ECO:0000256" key="3">
    <source>
        <dbReference type="ARBA" id="ARBA00023163"/>
    </source>
</evidence>
<dbReference type="GO" id="GO:0000976">
    <property type="term" value="F:transcription cis-regulatory region binding"/>
    <property type="evidence" value="ECO:0007669"/>
    <property type="project" value="TreeGrafter"/>
</dbReference>
<keyword evidence="3" id="KW-0804">Transcription</keyword>
<dbReference type="PROSITE" id="PS50932">
    <property type="entry name" value="HTH_LACI_2"/>
    <property type="match status" value="1"/>
</dbReference>
<dbReference type="RefSeq" id="WP_071502859.1">
    <property type="nucleotide sequence ID" value="NZ_MORL01000004.1"/>
</dbReference>
<gene>
    <name evidence="5" type="ORF">BLX24_09260</name>
</gene>
<keyword evidence="6" id="KW-1185">Reference proteome</keyword>
<dbReference type="EMBL" id="MORL01000004">
    <property type="protein sequence ID" value="OIN59176.1"/>
    <property type="molecule type" value="Genomic_DNA"/>
</dbReference>
<dbReference type="InterPro" id="IPR000843">
    <property type="entry name" value="HTH_LacI"/>
</dbReference>
<comment type="caution">
    <text evidence="5">The sequence shown here is derived from an EMBL/GenBank/DDBJ whole genome shotgun (WGS) entry which is preliminary data.</text>
</comment>
<dbReference type="Proteomes" id="UP000181790">
    <property type="component" value="Unassembled WGS sequence"/>
</dbReference>
<dbReference type="SMART" id="SM00354">
    <property type="entry name" value="HTH_LACI"/>
    <property type="match status" value="1"/>
</dbReference>
<name>A0A1S2VLU9_9BACT</name>
<evidence type="ECO:0000256" key="2">
    <source>
        <dbReference type="ARBA" id="ARBA00023125"/>
    </source>
</evidence>
<evidence type="ECO:0000259" key="4">
    <source>
        <dbReference type="PROSITE" id="PS50932"/>
    </source>
</evidence>
<dbReference type="SUPFAM" id="SSF47413">
    <property type="entry name" value="lambda repressor-like DNA-binding domains"/>
    <property type="match status" value="1"/>
</dbReference>
<dbReference type="AlphaFoldDB" id="A0A1S2VLU9"/>
<reference evidence="5 6" key="1">
    <citation type="submission" date="2016-10" db="EMBL/GenBank/DDBJ databases">
        <title>Arsenicibacter rosenii gen. nov., sp. nov., an efficient arsenic-methylating bacterium isolated from an arsenic-contaminated paddy soil.</title>
        <authorList>
            <person name="Huang K."/>
        </authorList>
    </citation>
    <scope>NUCLEOTIDE SEQUENCE [LARGE SCALE GENOMIC DNA]</scope>
    <source>
        <strain evidence="5 6">SM-1</strain>
    </source>
</reference>
<dbReference type="PANTHER" id="PTHR30146">
    <property type="entry name" value="LACI-RELATED TRANSCRIPTIONAL REPRESSOR"/>
    <property type="match status" value="1"/>
</dbReference>
<keyword evidence="1" id="KW-0805">Transcription regulation</keyword>
<keyword evidence="2" id="KW-0238">DNA-binding</keyword>
<sequence length="338" mass="38164">MKEAVTIKEIARRLMISPSTVSRALQDHPRISVATKQAVRALAEELKYLPSTTARNLRQGKTGMIGVVLPEIRENFFSEVLNGVEAIAFDRNYTVALYQSHDRYDREKQILDVLAAQRVDGVLLSVAKESRRFEHIQRLIDLQIPVVLFDRIPPDIRTHQVSCDMEKGAYEAIKWLAGRGHRRIALLNGPHPLVASEERYRGYINALLEEELPVENALIKRVDLTRADIHQKMAQLLALPEPPDAVLAFNDYVALDAMQVCRTQGLRMNQDIVFVSFANLPLNAYLEQPPMASVEQHPFLIGQTAASILMEVVQAKEPVTDWKQVMLEPKLVLHNGQG</sequence>
<dbReference type="InterPro" id="IPR028082">
    <property type="entry name" value="Peripla_BP_I"/>
</dbReference>
<dbReference type="Pfam" id="PF00356">
    <property type="entry name" value="LacI"/>
    <property type="match status" value="1"/>
</dbReference>
<dbReference type="PANTHER" id="PTHR30146:SF109">
    <property type="entry name" value="HTH-TYPE TRANSCRIPTIONAL REGULATOR GALS"/>
    <property type="match status" value="1"/>
</dbReference>
<feature type="domain" description="HTH lacI-type" evidence="4">
    <location>
        <begin position="5"/>
        <end position="59"/>
    </location>
</feature>
<dbReference type="InterPro" id="IPR010982">
    <property type="entry name" value="Lambda_DNA-bd_dom_sf"/>
</dbReference>
<accession>A0A1S2VLU9</accession>
<evidence type="ECO:0000256" key="1">
    <source>
        <dbReference type="ARBA" id="ARBA00023015"/>
    </source>
</evidence>